<name>A0A8E2F8V7_9PEZI</name>
<proteinExistence type="predicted"/>
<dbReference type="Proteomes" id="UP000250140">
    <property type="component" value="Unassembled WGS sequence"/>
</dbReference>
<evidence type="ECO:0000313" key="2">
    <source>
        <dbReference type="EMBL" id="OCL12777.1"/>
    </source>
</evidence>
<dbReference type="OrthoDB" id="3937159at2759"/>
<dbReference type="AlphaFoldDB" id="A0A8E2F8V7"/>
<evidence type="ECO:0000256" key="1">
    <source>
        <dbReference type="SAM" id="MobiDB-lite"/>
    </source>
</evidence>
<organism evidence="2 3">
    <name type="scientific">Glonium stellatum</name>
    <dbReference type="NCBI Taxonomy" id="574774"/>
    <lineage>
        <taxon>Eukaryota</taxon>
        <taxon>Fungi</taxon>
        <taxon>Dikarya</taxon>
        <taxon>Ascomycota</taxon>
        <taxon>Pezizomycotina</taxon>
        <taxon>Dothideomycetes</taxon>
        <taxon>Pleosporomycetidae</taxon>
        <taxon>Gloniales</taxon>
        <taxon>Gloniaceae</taxon>
        <taxon>Glonium</taxon>
    </lineage>
</organism>
<reference evidence="2 3" key="1">
    <citation type="journal article" date="2016" name="Nat. Commun.">
        <title>Ectomycorrhizal ecology is imprinted in the genome of the dominant symbiotic fungus Cenococcum geophilum.</title>
        <authorList>
            <consortium name="DOE Joint Genome Institute"/>
            <person name="Peter M."/>
            <person name="Kohler A."/>
            <person name="Ohm R.A."/>
            <person name="Kuo A."/>
            <person name="Krutzmann J."/>
            <person name="Morin E."/>
            <person name="Arend M."/>
            <person name="Barry K.W."/>
            <person name="Binder M."/>
            <person name="Choi C."/>
            <person name="Clum A."/>
            <person name="Copeland A."/>
            <person name="Grisel N."/>
            <person name="Haridas S."/>
            <person name="Kipfer T."/>
            <person name="LaButti K."/>
            <person name="Lindquist E."/>
            <person name="Lipzen A."/>
            <person name="Maire R."/>
            <person name="Meier B."/>
            <person name="Mihaltcheva S."/>
            <person name="Molinier V."/>
            <person name="Murat C."/>
            <person name="Poggeler S."/>
            <person name="Quandt C.A."/>
            <person name="Sperisen C."/>
            <person name="Tritt A."/>
            <person name="Tisserant E."/>
            <person name="Crous P.W."/>
            <person name="Henrissat B."/>
            <person name="Nehls U."/>
            <person name="Egli S."/>
            <person name="Spatafora J.W."/>
            <person name="Grigoriev I.V."/>
            <person name="Martin F.M."/>
        </authorList>
    </citation>
    <scope>NUCLEOTIDE SEQUENCE [LARGE SCALE GENOMIC DNA]</scope>
    <source>
        <strain evidence="2 3">CBS 207.34</strain>
    </source>
</reference>
<sequence>MYVEPVIFLLKSQKEALRREDIDMMSLLLSPRLYWEVDPTPAELHKVIRKPPCPRPILKLLITKMVHRRRFPPGDQAEGNYKYNNPSLLEFVESVAKTDGGNRDWLLCWIARAQDWQKAAPNGHIGRRFEYLERFNLDEGNEDGPVAVEQITGSKRKRDDSDQ</sequence>
<protein>
    <submittedName>
        <fullName evidence="2">Uncharacterized protein</fullName>
    </submittedName>
</protein>
<accession>A0A8E2F8V7</accession>
<keyword evidence="3" id="KW-1185">Reference proteome</keyword>
<feature type="region of interest" description="Disordered" evidence="1">
    <location>
        <begin position="140"/>
        <end position="163"/>
    </location>
</feature>
<dbReference type="EMBL" id="KV748833">
    <property type="protein sequence ID" value="OCL12777.1"/>
    <property type="molecule type" value="Genomic_DNA"/>
</dbReference>
<evidence type="ECO:0000313" key="3">
    <source>
        <dbReference type="Proteomes" id="UP000250140"/>
    </source>
</evidence>
<gene>
    <name evidence="2" type="ORF">AOQ84DRAFT_360348</name>
</gene>